<dbReference type="AlphaFoldDB" id="A0A6P7U1Z9"/>
<keyword evidence="1" id="KW-0732">Signal</keyword>
<gene>
    <name evidence="3" type="primary">LOC115232272</name>
</gene>
<reference evidence="3" key="1">
    <citation type="submission" date="2025-08" db="UniProtKB">
        <authorList>
            <consortium name="RefSeq"/>
        </authorList>
    </citation>
    <scope>IDENTIFICATION</scope>
</reference>
<name>A0A6P7U1Z9_9MOLL</name>
<organism evidence="2 3">
    <name type="scientific">Octopus sinensis</name>
    <name type="common">East Asian common octopus</name>
    <dbReference type="NCBI Taxonomy" id="2607531"/>
    <lineage>
        <taxon>Eukaryota</taxon>
        <taxon>Metazoa</taxon>
        <taxon>Spiralia</taxon>
        <taxon>Lophotrochozoa</taxon>
        <taxon>Mollusca</taxon>
        <taxon>Cephalopoda</taxon>
        <taxon>Coleoidea</taxon>
        <taxon>Octopodiformes</taxon>
        <taxon>Octopoda</taxon>
        <taxon>Incirrata</taxon>
        <taxon>Octopodidae</taxon>
        <taxon>Octopus</taxon>
    </lineage>
</organism>
<evidence type="ECO:0000256" key="1">
    <source>
        <dbReference type="SAM" id="SignalP"/>
    </source>
</evidence>
<feature type="chain" id="PRO_5028095704" evidence="1">
    <location>
        <begin position="20"/>
        <end position="290"/>
    </location>
</feature>
<feature type="signal peptide" evidence="1">
    <location>
        <begin position="1"/>
        <end position="19"/>
    </location>
</feature>
<dbReference type="InterPro" id="IPR011735">
    <property type="entry name" value="WlaTC/HtrL_glycosyltransf"/>
</dbReference>
<dbReference type="KEGG" id="osn:115232272"/>
<protein>
    <submittedName>
        <fullName evidence="3">Uncharacterized protein LOC115232272</fullName>
    </submittedName>
</protein>
<evidence type="ECO:0000313" key="2">
    <source>
        <dbReference type="Proteomes" id="UP000515154"/>
    </source>
</evidence>
<sequence>MSVFLIILYYLVCPKKPETVNNEDFVIVSGYYNLGEFLKPGGIRKPSQYYEWIYKYGFVKNHIVFFSDSKSFLDQLLKVRKGKQTTVIYLSRWELIGFKNIQKIQEIFTLPGYGKHPLQTGNFEYSAIVNSKHELVERAIRMFSNTSSYFAWTDMGLLRNTKPQMDYSFTTSKYIDNNSIFFSQVRDFHERSMDIITKDALEWVGGAMFAGHAKVLFQFCETYKKLFYKLLDLNLIATDEQTLYILNTREGRALADNNVSIHVYKCGFFGLYTLFSNVKTTDKCDFREKP</sequence>
<accession>A0A6P7U1Z9</accession>
<proteinExistence type="predicted"/>
<dbReference type="RefSeq" id="XP_029657963.1">
    <property type="nucleotide sequence ID" value="XM_029802103.1"/>
</dbReference>
<evidence type="ECO:0000313" key="3">
    <source>
        <dbReference type="RefSeq" id="XP_029657963.1"/>
    </source>
</evidence>
<dbReference type="Proteomes" id="UP000515154">
    <property type="component" value="Unplaced"/>
</dbReference>
<dbReference type="Pfam" id="PF09612">
    <property type="entry name" value="HtrL_YibB"/>
    <property type="match status" value="1"/>
</dbReference>
<keyword evidence="2" id="KW-1185">Reference proteome</keyword>